<dbReference type="InterPro" id="IPR006016">
    <property type="entry name" value="UspA"/>
</dbReference>
<name>A0ABD5PQI3_9EURY</name>
<evidence type="ECO:0000313" key="4">
    <source>
        <dbReference type="Proteomes" id="UP001595898"/>
    </source>
</evidence>
<sequence length="252" mass="26784">MTRILVPLAILEGESISAGLASLLEPMNVTVLGYHVLPEQTPPDQARVQYEERAIDALEDLATEVGADDGTADYRLVFTHDREQTIDRVAAETGADVYAITGATGPVDRLLVALTGDVAVERIVSFVADLVGDREIGATLFLATDDEEGGRELLEMAATPLADRGIDVRTDLAIDEPPFEALIDAAADHDAVVMGERAPSLRSLVFGEEADRVAAGSVGPVLVVRRQEEGAEETADRPSEAAPDRPARDGES</sequence>
<dbReference type="RefSeq" id="WP_250140447.1">
    <property type="nucleotide sequence ID" value="NZ_JALIQP010000002.1"/>
</dbReference>
<dbReference type="Gene3D" id="3.40.50.12370">
    <property type="match status" value="1"/>
</dbReference>
<dbReference type="Proteomes" id="UP001595898">
    <property type="component" value="Unassembled WGS sequence"/>
</dbReference>
<keyword evidence="4" id="KW-1185">Reference proteome</keyword>
<proteinExistence type="predicted"/>
<evidence type="ECO:0000256" key="1">
    <source>
        <dbReference type="SAM" id="MobiDB-lite"/>
    </source>
</evidence>
<evidence type="ECO:0000259" key="2">
    <source>
        <dbReference type="Pfam" id="PF00582"/>
    </source>
</evidence>
<feature type="region of interest" description="Disordered" evidence="1">
    <location>
        <begin position="225"/>
        <end position="252"/>
    </location>
</feature>
<comment type="caution">
    <text evidence="3">The sequence shown here is derived from an EMBL/GenBank/DDBJ whole genome shotgun (WGS) entry which is preliminary data.</text>
</comment>
<evidence type="ECO:0000313" key="3">
    <source>
        <dbReference type="EMBL" id="MFC4542865.1"/>
    </source>
</evidence>
<dbReference type="Pfam" id="PF00582">
    <property type="entry name" value="Usp"/>
    <property type="match status" value="1"/>
</dbReference>
<dbReference type="SUPFAM" id="SSF52402">
    <property type="entry name" value="Adenine nucleotide alpha hydrolases-like"/>
    <property type="match status" value="1"/>
</dbReference>
<gene>
    <name evidence="3" type="ORF">ACFO5R_13125</name>
</gene>
<organism evidence="3 4">
    <name type="scientific">Halosolutus amylolyticus</name>
    <dbReference type="NCBI Taxonomy" id="2932267"/>
    <lineage>
        <taxon>Archaea</taxon>
        <taxon>Methanobacteriati</taxon>
        <taxon>Methanobacteriota</taxon>
        <taxon>Stenosarchaea group</taxon>
        <taxon>Halobacteria</taxon>
        <taxon>Halobacteriales</taxon>
        <taxon>Natrialbaceae</taxon>
        <taxon>Halosolutus</taxon>
    </lineage>
</organism>
<accession>A0ABD5PQI3</accession>
<dbReference type="EMBL" id="JBHSFA010000007">
    <property type="protein sequence ID" value="MFC4542865.1"/>
    <property type="molecule type" value="Genomic_DNA"/>
</dbReference>
<protein>
    <submittedName>
        <fullName evidence="3">Universal stress protein</fullName>
    </submittedName>
</protein>
<feature type="domain" description="UspA" evidence="2">
    <location>
        <begin position="152"/>
        <end position="225"/>
    </location>
</feature>
<reference evidence="3 4" key="1">
    <citation type="journal article" date="2019" name="Int. J. Syst. Evol. Microbiol.">
        <title>The Global Catalogue of Microorganisms (GCM) 10K type strain sequencing project: providing services to taxonomists for standard genome sequencing and annotation.</title>
        <authorList>
            <consortium name="The Broad Institute Genomics Platform"/>
            <consortium name="The Broad Institute Genome Sequencing Center for Infectious Disease"/>
            <person name="Wu L."/>
            <person name="Ma J."/>
        </authorList>
    </citation>
    <scope>NUCLEOTIDE SEQUENCE [LARGE SCALE GENOMIC DNA]</scope>
    <source>
        <strain evidence="3 4">WLHS5</strain>
    </source>
</reference>
<dbReference type="AlphaFoldDB" id="A0ABD5PQI3"/>